<dbReference type="EMBL" id="JBEDUW010000001">
    <property type="protein sequence ID" value="KAK9950715.1"/>
    <property type="molecule type" value="Genomic_DNA"/>
</dbReference>
<dbReference type="Pfam" id="PF17766">
    <property type="entry name" value="fn3_6"/>
    <property type="match status" value="1"/>
</dbReference>
<dbReference type="AlphaFoldDB" id="A0AAW1YPN3"/>
<evidence type="ECO:0000259" key="1">
    <source>
        <dbReference type="Pfam" id="PF17766"/>
    </source>
</evidence>
<evidence type="ECO:0000313" key="2">
    <source>
        <dbReference type="EMBL" id="KAK9950715.1"/>
    </source>
</evidence>
<sequence length="85" mass="9204">MAFSIGLSLMLDRQIPTYIAKVAAPPGLKISVNPSVLSFTALWQKKSFSLTIKGPIEKSHLASASLVWDDGTFQVRSPIVVYVAV</sequence>
<evidence type="ECO:0000313" key="3">
    <source>
        <dbReference type="Proteomes" id="UP001457282"/>
    </source>
</evidence>
<dbReference type="Gene3D" id="2.60.40.2310">
    <property type="match status" value="1"/>
</dbReference>
<proteinExistence type="predicted"/>
<name>A0AAW1YPN3_RUBAR</name>
<feature type="domain" description="Subtilisin-like protease fibronectin type-III" evidence="1">
    <location>
        <begin position="17"/>
        <end position="81"/>
    </location>
</feature>
<protein>
    <recommendedName>
        <fullName evidence="1">Subtilisin-like protease fibronectin type-III domain-containing protein</fullName>
    </recommendedName>
</protein>
<accession>A0AAW1YPN3</accession>
<gene>
    <name evidence="2" type="ORF">M0R45_006190</name>
</gene>
<reference evidence="2 3" key="1">
    <citation type="journal article" date="2023" name="G3 (Bethesda)">
        <title>A chromosome-length genome assembly and annotation of blackberry (Rubus argutus, cv. 'Hillquist').</title>
        <authorList>
            <person name="Bruna T."/>
            <person name="Aryal R."/>
            <person name="Dudchenko O."/>
            <person name="Sargent D.J."/>
            <person name="Mead D."/>
            <person name="Buti M."/>
            <person name="Cavallini A."/>
            <person name="Hytonen T."/>
            <person name="Andres J."/>
            <person name="Pham M."/>
            <person name="Weisz D."/>
            <person name="Mascagni F."/>
            <person name="Usai G."/>
            <person name="Natali L."/>
            <person name="Bassil N."/>
            <person name="Fernandez G.E."/>
            <person name="Lomsadze A."/>
            <person name="Armour M."/>
            <person name="Olukolu B."/>
            <person name="Poorten T."/>
            <person name="Britton C."/>
            <person name="Davik J."/>
            <person name="Ashrafi H."/>
            <person name="Aiden E.L."/>
            <person name="Borodovsky M."/>
            <person name="Worthington M."/>
        </authorList>
    </citation>
    <scope>NUCLEOTIDE SEQUENCE [LARGE SCALE GENOMIC DNA]</scope>
    <source>
        <strain evidence="2">PI 553951</strain>
    </source>
</reference>
<comment type="caution">
    <text evidence="2">The sequence shown here is derived from an EMBL/GenBank/DDBJ whole genome shotgun (WGS) entry which is preliminary data.</text>
</comment>
<dbReference type="InterPro" id="IPR041469">
    <property type="entry name" value="Subtilisin-like_FN3"/>
</dbReference>
<organism evidence="2 3">
    <name type="scientific">Rubus argutus</name>
    <name type="common">Southern blackberry</name>
    <dbReference type="NCBI Taxonomy" id="59490"/>
    <lineage>
        <taxon>Eukaryota</taxon>
        <taxon>Viridiplantae</taxon>
        <taxon>Streptophyta</taxon>
        <taxon>Embryophyta</taxon>
        <taxon>Tracheophyta</taxon>
        <taxon>Spermatophyta</taxon>
        <taxon>Magnoliopsida</taxon>
        <taxon>eudicotyledons</taxon>
        <taxon>Gunneridae</taxon>
        <taxon>Pentapetalae</taxon>
        <taxon>rosids</taxon>
        <taxon>fabids</taxon>
        <taxon>Rosales</taxon>
        <taxon>Rosaceae</taxon>
        <taxon>Rosoideae</taxon>
        <taxon>Rosoideae incertae sedis</taxon>
        <taxon>Rubus</taxon>
    </lineage>
</organism>
<keyword evidence="3" id="KW-1185">Reference proteome</keyword>
<dbReference type="Proteomes" id="UP001457282">
    <property type="component" value="Unassembled WGS sequence"/>
</dbReference>